<proteinExistence type="predicted"/>
<gene>
    <name evidence="3" type="ORF">COT62_01110</name>
</gene>
<dbReference type="PANTHER" id="PTHR45918:SF1">
    <property type="entry name" value="ALPHA-1,3_1,6-MANNOSYLTRANSFERASE ALG2"/>
    <property type="match status" value="1"/>
</dbReference>
<name>A0A2H0WTD9_9BACT</name>
<dbReference type="GO" id="GO:0012505">
    <property type="term" value="C:endomembrane system"/>
    <property type="evidence" value="ECO:0007669"/>
    <property type="project" value="TreeGrafter"/>
</dbReference>
<dbReference type="SUPFAM" id="SSF53756">
    <property type="entry name" value="UDP-Glycosyltransferase/glycogen phosphorylase"/>
    <property type="match status" value="1"/>
</dbReference>
<evidence type="ECO:0000256" key="1">
    <source>
        <dbReference type="ARBA" id="ARBA00022679"/>
    </source>
</evidence>
<keyword evidence="1" id="KW-0808">Transferase</keyword>
<dbReference type="Gene3D" id="3.40.50.2000">
    <property type="entry name" value="Glycogen Phosphorylase B"/>
    <property type="match status" value="2"/>
</dbReference>
<evidence type="ECO:0000259" key="2">
    <source>
        <dbReference type="Pfam" id="PF00534"/>
    </source>
</evidence>
<dbReference type="Proteomes" id="UP000231198">
    <property type="component" value="Unassembled WGS sequence"/>
</dbReference>
<dbReference type="Pfam" id="PF00534">
    <property type="entry name" value="Glycos_transf_1"/>
    <property type="match status" value="1"/>
</dbReference>
<evidence type="ECO:0000313" key="3">
    <source>
        <dbReference type="EMBL" id="PIS15916.1"/>
    </source>
</evidence>
<dbReference type="InterPro" id="IPR027054">
    <property type="entry name" value="ALG2"/>
</dbReference>
<dbReference type="EMBL" id="PEZG01000025">
    <property type="protein sequence ID" value="PIS15916.1"/>
    <property type="molecule type" value="Genomic_DNA"/>
</dbReference>
<comment type="caution">
    <text evidence="3">The sequence shown here is derived from an EMBL/GenBank/DDBJ whole genome shotgun (WGS) entry which is preliminary data.</text>
</comment>
<reference evidence="4" key="1">
    <citation type="submission" date="2017-09" db="EMBL/GenBank/DDBJ databases">
        <title>Depth-based differentiation of microbial function through sediment-hosted aquifers and enrichment of novel symbionts in the deep terrestrial subsurface.</title>
        <authorList>
            <person name="Probst A.J."/>
            <person name="Ladd B."/>
            <person name="Jarett J.K."/>
            <person name="Geller-Mcgrath D.E."/>
            <person name="Sieber C.M.K."/>
            <person name="Emerson J.B."/>
            <person name="Anantharaman K."/>
            <person name="Thomas B.C."/>
            <person name="Malmstrom R."/>
            <person name="Stieglmeier M."/>
            <person name="Klingl A."/>
            <person name="Woyke T."/>
            <person name="Ryan C.M."/>
            <person name="Banfield J.F."/>
        </authorList>
    </citation>
    <scope>NUCLEOTIDE SEQUENCE [LARGE SCALE GENOMIC DNA]</scope>
</reference>
<dbReference type="InterPro" id="IPR001296">
    <property type="entry name" value="Glyco_trans_1"/>
</dbReference>
<dbReference type="CDD" id="cd03801">
    <property type="entry name" value="GT4_PimA-like"/>
    <property type="match status" value="1"/>
</dbReference>
<dbReference type="GO" id="GO:0004378">
    <property type="term" value="F:GDP-Man:Man(1)GlcNAc(2)-PP-Dol alpha-1,3-mannosyltransferase activity"/>
    <property type="evidence" value="ECO:0007669"/>
    <property type="project" value="InterPro"/>
</dbReference>
<accession>A0A2H0WTD9</accession>
<organism evidence="3 4">
    <name type="scientific">Candidatus Roizmanbacteria bacterium CG09_land_8_20_14_0_10_41_9</name>
    <dbReference type="NCBI Taxonomy" id="1974850"/>
    <lineage>
        <taxon>Bacteria</taxon>
        <taxon>Candidatus Roizmaniibacteriota</taxon>
    </lineage>
</organism>
<evidence type="ECO:0000313" key="4">
    <source>
        <dbReference type="Proteomes" id="UP000231198"/>
    </source>
</evidence>
<sequence>MKKNEKTCLPAGRKKAALYDPYLDVMGGGEKHILSILKALEEKGYEIHIFWDENVDEKMREILDVHFSNKVVYHPNIFKQTSSFFNKYFLIRDFDLFFYMTDGSYFFSSAKRTYVFAMVPDKKLYDMNFINRLKTSMFQFISNSRFTQNHLEKWGIKSSVIYPYIDDDNNIVPKEKTILTIGRFFKHLHSKRQDIAIKTFQELKKNSMFQDYTLILAGGLKQEDKSYVQELQQLAGNDSSIIFKTNVSHDELLNLYKTSQFYWHFAGYGIDEEDHPELVEHLGVSPLEAMMHGCVTFCYGAGGPKEIIRHGQNGFLFKNTTELLEMMNSIVTKQDLREKVINQARNFVRANFSYETFKKNVIRELSL</sequence>
<protein>
    <recommendedName>
        <fullName evidence="2">Glycosyl transferase family 1 domain-containing protein</fullName>
    </recommendedName>
</protein>
<feature type="domain" description="Glycosyl transferase family 1" evidence="2">
    <location>
        <begin position="167"/>
        <end position="346"/>
    </location>
</feature>
<dbReference type="AlphaFoldDB" id="A0A2H0WTD9"/>
<dbReference type="PANTHER" id="PTHR45918">
    <property type="entry name" value="ALPHA-1,3/1,6-MANNOSYLTRANSFERASE ALG2"/>
    <property type="match status" value="1"/>
</dbReference>